<name>A0A085MV66_9BILA</name>
<dbReference type="GO" id="GO:0042273">
    <property type="term" value="P:ribosomal large subunit biogenesis"/>
    <property type="evidence" value="ECO:0007669"/>
    <property type="project" value="TreeGrafter"/>
</dbReference>
<comment type="subunit">
    <text evidence="7">Associated with nucleolar and cytoplasmic pre-60S particles. At the end of biogenesis it dissociates from cytoplasmic pre-60S particles and is likely to be exchanged for its ribosomal homologue, RPL24.</text>
</comment>
<dbReference type="FunFam" id="2.30.170.20:FF:000001">
    <property type="entry name" value="probable ribosome biogenesis protein RLP24"/>
    <property type="match status" value="1"/>
</dbReference>
<comment type="similarity">
    <text evidence="2">Belongs to the eukaryotic ribosomal protein eL24 family.</text>
</comment>
<dbReference type="InterPro" id="IPR011017">
    <property type="entry name" value="TRASH_dom"/>
</dbReference>
<dbReference type="GO" id="GO:0003735">
    <property type="term" value="F:structural constituent of ribosome"/>
    <property type="evidence" value="ECO:0007669"/>
    <property type="project" value="InterPro"/>
</dbReference>
<dbReference type="InterPro" id="IPR023442">
    <property type="entry name" value="Ribosomal_eL24_CS"/>
</dbReference>
<evidence type="ECO:0000256" key="5">
    <source>
        <dbReference type="ARBA" id="ARBA00039784"/>
    </source>
</evidence>
<evidence type="ECO:0000256" key="4">
    <source>
        <dbReference type="ARBA" id="ARBA00023242"/>
    </source>
</evidence>
<evidence type="ECO:0000256" key="2">
    <source>
        <dbReference type="ARBA" id="ARBA00005647"/>
    </source>
</evidence>
<evidence type="ECO:0000256" key="6">
    <source>
        <dbReference type="ARBA" id="ARBA00059003"/>
    </source>
</evidence>
<dbReference type="CDD" id="cd00472">
    <property type="entry name" value="Ribosomal_L24e_L24"/>
    <property type="match status" value="1"/>
</dbReference>
<dbReference type="AlphaFoldDB" id="A0A085MV66"/>
<comment type="subcellular location">
    <subcellularLocation>
        <location evidence="1">Nucleus</location>
    </subcellularLocation>
</comment>
<protein>
    <recommendedName>
        <fullName evidence="5">Probable ribosome biogenesis protein RLP24</fullName>
    </recommendedName>
</protein>
<sequence length="180" mass="21399">MRLEKCYFCSSTIYPGHGISFVRNDCRIFRFCRSKCHKNFKLKRNPRKIKWTKASRKYRGKELTDDLSLEFEKKPNEVVRYDRNLWAQGGRHHLYRGRIHFEHFSVSAMKRLHNIKEKRENLFIKNRLKKGVELRKSSAIENVRKNIALLKSPAAGLVTVKEEAMETMSVKEEEPIMELN</sequence>
<dbReference type="SMART" id="SM00746">
    <property type="entry name" value="TRASH"/>
    <property type="match status" value="1"/>
</dbReference>
<dbReference type="Pfam" id="PF01246">
    <property type="entry name" value="Ribosomal_L24e"/>
    <property type="match status" value="1"/>
</dbReference>
<keyword evidence="4" id="KW-0539">Nucleus</keyword>
<evidence type="ECO:0000256" key="3">
    <source>
        <dbReference type="ARBA" id="ARBA00022517"/>
    </source>
</evidence>
<gene>
    <name evidence="9" type="ORF">M514_10739</name>
</gene>
<feature type="domain" description="TRASH" evidence="8">
    <location>
        <begin position="6"/>
        <end position="44"/>
    </location>
</feature>
<comment type="function">
    <text evidence="6">Involved in the biogenesis of the 60S ribosomal subunit. Ensures the docking of NOG1 to pre-60S particles.</text>
</comment>
<dbReference type="InterPro" id="IPR000988">
    <property type="entry name" value="Ribosomal_eL24-rel_N"/>
</dbReference>
<dbReference type="Gene3D" id="2.30.170.20">
    <property type="entry name" value="Ribosomal protein L24e"/>
    <property type="match status" value="1"/>
</dbReference>
<evidence type="ECO:0000256" key="7">
    <source>
        <dbReference type="ARBA" id="ARBA00064137"/>
    </source>
</evidence>
<dbReference type="EMBL" id="KL367635">
    <property type="protein sequence ID" value="KFD61112.1"/>
    <property type="molecule type" value="Genomic_DNA"/>
</dbReference>
<dbReference type="InterPro" id="IPR038630">
    <property type="entry name" value="L24e/L24_sf"/>
</dbReference>
<dbReference type="PANTHER" id="PTHR10792">
    <property type="entry name" value="60S RIBOSOMAL PROTEIN L24"/>
    <property type="match status" value="1"/>
</dbReference>
<reference evidence="9" key="1">
    <citation type="journal article" date="2014" name="Nat. Genet.">
        <title>Genome and transcriptome of the porcine whipworm Trichuris suis.</title>
        <authorList>
            <person name="Jex A.R."/>
            <person name="Nejsum P."/>
            <person name="Schwarz E.M."/>
            <person name="Hu L."/>
            <person name="Young N.D."/>
            <person name="Hall R.S."/>
            <person name="Korhonen P.K."/>
            <person name="Liao S."/>
            <person name="Thamsborg S."/>
            <person name="Xia J."/>
            <person name="Xu P."/>
            <person name="Wang S."/>
            <person name="Scheerlinck J.P."/>
            <person name="Hofmann A."/>
            <person name="Sternberg P.W."/>
            <person name="Wang J."/>
            <person name="Gasser R.B."/>
        </authorList>
    </citation>
    <scope>NUCLEOTIDE SEQUENCE [LARGE SCALE GENOMIC DNA]</scope>
    <source>
        <strain evidence="9">DCEP-RM93F</strain>
    </source>
</reference>
<dbReference type="PANTHER" id="PTHR10792:SF8">
    <property type="entry name" value="RIBOSOME BIOGENESIS PROTEIN RLP24-RELATED"/>
    <property type="match status" value="1"/>
</dbReference>
<evidence type="ECO:0000256" key="1">
    <source>
        <dbReference type="ARBA" id="ARBA00004123"/>
    </source>
</evidence>
<dbReference type="GO" id="GO:0005730">
    <property type="term" value="C:nucleolus"/>
    <property type="evidence" value="ECO:0007669"/>
    <property type="project" value="TreeGrafter"/>
</dbReference>
<evidence type="ECO:0000259" key="8">
    <source>
        <dbReference type="SMART" id="SM00746"/>
    </source>
</evidence>
<evidence type="ECO:0000313" key="9">
    <source>
        <dbReference type="EMBL" id="KFD61112.1"/>
    </source>
</evidence>
<organism evidence="9">
    <name type="scientific">Trichuris suis</name>
    <name type="common">pig whipworm</name>
    <dbReference type="NCBI Taxonomy" id="68888"/>
    <lineage>
        <taxon>Eukaryota</taxon>
        <taxon>Metazoa</taxon>
        <taxon>Ecdysozoa</taxon>
        <taxon>Nematoda</taxon>
        <taxon>Enoplea</taxon>
        <taxon>Dorylaimia</taxon>
        <taxon>Trichinellida</taxon>
        <taxon>Trichuridae</taxon>
        <taxon>Trichuris</taxon>
    </lineage>
</organism>
<dbReference type="PROSITE" id="PS01073">
    <property type="entry name" value="RIBOSOMAL_L24E"/>
    <property type="match status" value="1"/>
</dbReference>
<proteinExistence type="inferred from homology"/>
<dbReference type="InterPro" id="IPR056366">
    <property type="entry name" value="Ribosomal_eL24"/>
</dbReference>
<keyword evidence="3" id="KW-0690">Ribosome biogenesis</keyword>
<dbReference type="Proteomes" id="UP000030758">
    <property type="component" value="Unassembled WGS sequence"/>
</dbReference>
<accession>A0A085MV66</accession>
<dbReference type="SUPFAM" id="SSF57716">
    <property type="entry name" value="Glucocorticoid receptor-like (DNA-binding domain)"/>
    <property type="match status" value="1"/>
</dbReference>